<organism evidence="1 2">
    <name type="scientific">Profundibacter amoris</name>
    <dbReference type="NCBI Taxonomy" id="2171755"/>
    <lineage>
        <taxon>Bacteria</taxon>
        <taxon>Pseudomonadati</taxon>
        <taxon>Pseudomonadota</taxon>
        <taxon>Alphaproteobacteria</taxon>
        <taxon>Rhodobacterales</taxon>
        <taxon>Paracoccaceae</taxon>
        <taxon>Profundibacter</taxon>
    </lineage>
</organism>
<evidence type="ECO:0000313" key="2">
    <source>
        <dbReference type="Proteomes" id="UP000261704"/>
    </source>
</evidence>
<dbReference type="KEGG" id="pamo:BAR1_15685"/>
<accession>A0A347UK68</accession>
<dbReference type="OrthoDB" id="7802556at2"/>
<dbReference type="Proteomes" id="UP000261704">
    <property type="component" value="Chromosome"/>
</dbReference>
<dbReference type="InterPro" id="IPR005331">
    <property type="entry name" value="Sulfotransferase"/>
</dbReference>
<dbReference type="EMBL" id="CP032125">
    <property type="protein sequence ID" value="AXX99246.1"/>
    <property type="molecule type" value="Genomic_DNA"/>
</dbReference>
<dbReference type="Pfam" id="PF03567">
    <property type="entry name" value="Sulfotransfer_2"/>
    <property type="match status" value="1"/>
</dbReference>
<sequence>MSDKFDYFVMLAEKRTGSNFLCSNLNQFKGITAHGEAFNPYFIGDTNREKLHGMTLEMREKDPVELLERMKADPKNLVGFRFFSTHDPRALEHFLQDERCGKIILTRNPLESYVSELIAWSTNQWKLGRGDTRKSAKVTFKLDEFRKHVAEYQAFQVKILHELQCSGQTAFYLSYEDVQDVDVLNGLARFLGVDSQIEALSTNLRRQNPGTLRDKVVNYEQMVEDLQKMDPFDLTRTPNFEPRRGPVVPGYVAAANAPLMYLPIKGGPEALVREWLKGIGGGDLLGGFNQKTLRQWKRKHSGHRSFTVVRHPVVRAHSAFCEHILETGPDGFPEIRAALLRDYDLLIPEDGVDETYTAEDHRKAFLVFLKFLKKNLTKQTSMRVDPAWASQSQVLQGFGQFALPDMVLREDQLEQGLEQLATQVGLDPYPLPEVPDSHLFPLEEIYDAEIEAAVRDAYQRDYMMFGYKALKLP</sequence>
<name>A0A347UK68_9RHOB</name>
<dbReference type="GO" id="GO:0016020">
    <property type="term" value="C:membrane"/>
    <property type="evidence" value="ECO:0007669"/>
    <property type="project" value="InterPro"/>
</dbReference>
<dbReference type="AlphaFoldDB" id="A0A347UK68"/>
<dbReference type="SUPFAM" id="SSF52540">
    <property type="entry name" value="P-loop containing nucleoside triphosphate hydrolases"/>
    <property type="match status" value="1"/>
</dbReference>
<keyword evidence="2" id="KW-1185">Reference proteome</keyword>
<dbReference type="RefSeq" id="WP_118943898.1">
    <property type="nucleotide sequence ID" value="NZ_CP032125.1"/>
</dbReference>
<reference evidence="1 2" key="1">
    <citation type="submission" date="2018-09" db="EMBL/GenBank/DDBJ databases">
        <title>Profundibacter amoris BAR1 gen. nov., sp. nov., a new member of the Roseobacter clade isolated at Lokis Castle Vent Field on the Arctic Mid-Oceanic Ridge.</title>
        <authorList>
            <person name="Le Moine Bauer S."/>
            <person name="Sjoeberg A.G."/>
            <person name="L'Haridon S."/>
            <person name="Stokke R."/>
            <person name="Roalkvam I."/>
            <person name="Steen I.H."/>
            <person name="Dahle H."/>
        </authorList>
    </citation>
    <scope>NUCLEOTIDE SEQUENCE [LARGE SCALE GENOMIC DNA]</scope>
    <source>
        <strain evidence="1 2">BAR1</strain>
    </source>
</reference>
<gene>
    <name evidence="1" type="ORF">BAR1_15685</name>
</gene>
<dbReference type="InterPro" id="IPR027417">
    <property type="entry name" value="P-loop_NTPase"/>
</dbReference>
<protein>
    <submittedName>
        <fullName evidence="1">Nodulation protein NodH</fullName>
    </submittedName>
</protein>
<dbReference type="Gene3D" id="3.40.50.300">
    <property type="entry name" value="P-loop containing nucleotide triphosphate hydrolases"/>
    <property type="match status" value="1"/>
</dbReference>
<proteinExistence type="predicted"/>
<evidence type="ECO:0000313" key="1">
    <source>
        <dbReference type="EMBL" id="AXX99246.1"/>
    </source>
</evidence>
<dbReference type="GO" id="GO:0008146">
    <property type="term" value="F:sulfotransferase activity"/>
    <property type="evidence" value="ECO:0007669"/>
    <property type="project" value="InterPro"/>
</dbReference>